<feature type="transmembrane region" description="Helical" evidence="1">
    <location>
        <begin position="60"/>
        <end position="83"/>
    </location>
</feature>
<protein>
    <recommendedName>
        <fullName evidence="3">DUF131 domain-containing protein</fullName>
    </recommendedName>
</protein>
<evidence type="ECO:0000313" key="2">
    <source>
        <dbReference type="EMBL" id="HHP67662.1"/>
    </source>
</evidence>
<name>A0A7J3XY74_9CREN</name>
<accession>A0A7J3XY74</accession>
<keyword evidence="1" id="KW-0812">Transmembrane</keyword>
<dbReference type="EMBL" id="DRYK01000035">
    <property type="protein sequence ID" value="HHP67662.1"/>
    <property type="molecule type" value="Genomic_DNA"/>
</dbReference>
<proteinExistence type="predicted"/>
<organism evidence="2">
    <name type="scientific">Thermogladius calderae</name>
    <dbReference type="NCBI Taxonomy" id="1200300"/>
    <lineage>
        <taxon>Archaea</taxon>
        <taxon>Thermoproteota</taxon>
        <taxon>Thermoprotei</taxon>
        <taxon>Desulfurococcales</taxon>
        <taxon>Desulfurococcaceae</taxon>
        <taxon>Thermogladius</taxon>
    </lineage>
</organism>
<comment type="caution">
    <text evidence="2">The sequence shown here is derived from an EMBL/GenBank/DDBJ whole genome shotgun (WGS) entry which is preliminary data.</text>
</comment>
<feature type="transmembrane region" description="Helical" evidence="1">
    <location>
        <begin position="34"/>
        <end position="53"/>
    </location>
</feature>
<keyword evidence="1" id="KW-0472">Membrane</keyword>
<gene>
    <name evidence="2" type="ORF">ENM60_02560</name>
</gene>
<evidence type="ECO:0008006" key="3">
    <source>
        <dbReference type="Google" id="ProtNLM"/>
    </source>
</evidence>
<reference evidence="2" key="1">
    <citation type="journal article" date="2020" name="mSystems">
        <title>Genome- and Community-Level Interaction Insights into Carbon Utilization and Element Cycling Functions of Hydrothermarchaeota in Hydrothermal Sediment.</title>
        <authorList>
            <person name="Zhou Z."/>
            <person name="Liu Y."/>
            <person name="Xu W."/>
            <person name="Pan J."/>
            <person name="Luo Z.H."/>
            <person name="Li M."/>
        </authorList>
    </citation>
    <scope>NUCLEOTIDE SEQUENCE [LARGE SCALE GENOMIC DNA]</scope>
    <source>
        <strain evidence="2">SpSt-110</strain>
    </source>
</reference>
<sequence length="94" mass="9796">MNKLLRLGIILFFAGIVVSMIGILVATLGSTGSMMNISTGFCVVILFIPICYGSGPMSSVLIVIALALSLGVILILVMLILVMRRHLMGSGATG</sequence>
<feature type="transmembrane region" description="Helical" evidence="1">
    <location>
        <begin position="7"/>
        <end position="28"/>
    </location>
</feature>
<dbReference type="AlphaFoldDB" id="A0A7J3XY74"/>
<keyword evidence="1" id="KW-1133">Transmembrane helix</keyword>
<evidence type="ECO:0000256" key="1">
    <source>
        <dbReference type="SAM" id="Phobius"/>
    </source>
</evidence>